<name>A0ABT1NQE0_9MICC</name>
<reference evidence="1 2" key="1">
    <citation type="submission" date="2022-07" db="EMBL/GenBank/DDBJ databases">
        <title>Novel species in genus Arthrobacter.</title>
        <authorList>
            <person name="Liu Y."/>
        </authorList>
    </citation>
    <scope>NUCLEOTIDE SEQUENCE [LARGE SCALE GENOMIC DNA]</scope>
    <source>
        <strain evidence="2">zg-Y859</strain>
    </source>
</reference>
<proteinExistence type="predicted"/>
<protein>
    <recommendedName>
        <fullName evidence="3">DoxX family protein</fullName>
    </recommendedName>
</protein>
<organism evidence="1 2">
    <name type="scientific">Arthrobacter jinronghuae</name>
    <dbReference type="NCBI Taxonomy" id="2964609"/>
    <lineage>
        <taxon>Bacteria</taxon>
        <taxon>Bacillati</taxon>
        <taxon>Actinomycetota</taxon>
        <taxon>Actinomycetes</taxon>
        <taxon>Micrococcales</taxon>
        <taxon>Micrococcaceae</taxon>
        <taxon>Arthrobacter</taxon>
    </lineage>
</organism>
<evidence type="ECO:0000313" key="2">
    <source>
        <dbReference type="Proteomes" id="UP001206924"/>
    </source>
</evidence>
<accession>A0ABT1NQE0</accession>
<gene>
    <name evidence="1" type="ORF">NNX28_08480</name>
</gene>
<dbReference type="Proteomes" id="UP001206924">
    <property type="component" value="Unassembled WGS sequence"/>
</dbReference>
<dbReference type="RefSeq" id="WP_255865452.1">
    <property type="nucleotide sequence ID" value="NZ_CP104263.1"/>
</dbReference>
<evidence type="ECO:0000313" key="1">
    <source>
        <dbReference type="EMBL" id="MCQ1949960.1"/>
    </source>
</evidence>
<dbReference type="EMBL" id="JANFLP010000008">
    <property type="protein sequence ID" value="MCQ1949960.1"/>
    <property type="molecule type" value="Genomic_DNA"/>
</dbReference>
<evidence type="ECO:0008006" key="3">
    <source>
        <dbReference type="Google" id="ProtNLM"/>
    </source>
</evidence>
<comment type="caution">
    <text evidence="1">The sequence shown here is derived from an EMBL/GenBank/DDBJ whole genome shotgun (WGS) entry which is preliminary data.</text>
</comment>
<sequence>MKALFTVSAAQLALGLAGLRKALRDRTSYDVWKLKGDPRHAARDQWVMGTNLSAPGLMLILQGLATAGLLSDRWRRTAAKALAILGAIMSGGYPAEKSIRQAWRGKSPDKSLLPMTAAATALATLMAVLGRKDMNRLPKAG</sequence>
<keyword evidence="2" id="KW-1185">Reference proteome</keyword>